<dbReference type="EMBL" id="JBDJPC010000001">
    <property type="protein sequence ID" value="KAL1516462.1"/>
    <property type="molecule type" value="Genomic_DNA"/>
</dbReference>
<evidence type="ECO:0000313" key="1">
    <source>
        <dbReference type="EMBL" id="KAL1516462.1"/>
    </source>
</evidence>
<proteinExistence type="predicted"/>
<dbReference type="AlphaFoldDB" id="A0ABD1FB04"/>
<gene>
    <name evidence="1" type="ORF">ABEB36_000371</name>
</gene>
<comment type="caution">
    <text evidence="1">The sequence shown here is derived from an EMBL/GenBank/DDBJ whole genome shotgun (WGS) entry which is preliminary data.</text>
</comment>
<dbReference type="Proteomes" id="UP001566132">
    <property type="component" value="Unassembled WGS sequence"/>
</dbReference>
<name>A0ABD1FB04_HYPHA</name>
<keyword evidence="2" id="KW-1185">Reference proteome</keyword>
<reference evidence="1 2" key="1">
    <citation type="submission" date="2024-05" db="EMBL/GenBank/DDBJ databases">
        <title>Genetic variation in Jamaican populations of the coffee berry borer (Hypothenemus hampei).</title>
        <authorList>
            <person name="Errbii M."/>
            <person name="Myrie A."/>
        </authorList>
    </citation>
    <scope>NUCLEOTIDE SEQUENCE [LARGE SCALE GENOMIC DNA]</scope>
    <source>
        <strain evidence="1">JA-Hopewell-2020-01-JO</strain>
        <tissue evidence="1">Whole body</tissue>
    </source>
</reference>
<evidence type="ECO:0000313" key="2">
    <source>
        <dbReference type="Proteomes" id="UP001566132"/>
    </source>
</evidence>
<sequence length="137" mass="16375">MVRYGVYEKKNPSIDFVVGNIACCPNMERCNKVQKIHWHSEWHKKKSCYQGLLGMQNSFVGGGKEIVKEWQTRWELLDGKAQWTKQIIKIEPWLERDFEESEACWLIVANWIKGIIVQKEEYEREREVSNRTLQEQE</sequence>
<organism evidence="1 2">
    <name type="scientific">Hypothenemus hampei</name>
    <name type="common">Coffee berry borer</name>
    <dbReference type="NCBI Taxonomy" id="57062"/>
    <lineage>
        <taxon>Eukaryota</taxon>
        <taxon>Metazoa</taxon>
        <taxon>Ecdysozoa</taxon>
        <taxon>Arthropoda</taxon>
        <taxon>Hexapoda</taxon>
        <taxon>Insecta</taxon>
        <taxon>Pterygota</taxon>
        <taxon>Neoptera</taxon>
        <taxon>Endopterygota</taxon>
        <taxon>Coleoptera</taxon>
        <taxon>Polyphaga</taxon>
        <taxon>Cucujiformia</taxon>
        <taxon>Curculionidae</taxon>
        <taxon>Scolytinae</taxon>
        <taxon>Hypothenemus</taxon>
    </lineage>
</organism>
<protein>
    <submittedName>
        <fullName evidence="1">Uncharacterized protein</fullName>
    </submittedName>
</protein>
<accession>A0ABD1FB04</accession>